<comment type="caution">
    <text evidence="3">The sequence shown here is derived from an EMBL/GenBank/DDBJ whole genome shotgun (WGS) entry which is preliminary data.</text>
</comment>
<evidence type="ECO:0000313" key="4">
    <source>
        <dbReference type="Proteomes" id="UP000003163"/>
    </source>
</evidence>
<dbReference type="InterPro" id="IPR027417">
    <property type="entry name" value="P-loop_NTPase"/>
</dbReference>
<protein>
    <submittedName>
        <fullName evidence="3">Uncharacterized protein</fullName>
    </submittedName>
</protein>
<reference evidence="4" key="2">
    <citation type="submission" date="2015-07" db="EMBL/GenBank/DDBJ databases">
        <title>Contrasting host-pathogen interactions and genome evolution in two generalist and specialist microsporidian pathogens of mosquitoes.</title>
        <authorList>
            <consortium name="The Broad Institute Genomics Platform"/>
            <consortium name="The Broad Institute Genome Sequencing Center for Infectious Disease"/>
            <person name="Cuomo C.A."/>
            <person name="Sanscrainte N.D."/>
            <person name="Goldberg J.M."/>
            <person name="Heiman D."/>
            <person name="Young S."/>
            <person name="Zeng Q."/>
            <person name="Becnel J.J."/>
            <person name="Birren B.W."/>
        </authorList>
    </citation>
    <scope>NUCLEOTIDE SEQUENCE [LARGE SCALE GENOMIC DNA]</scope>
    <source>
        <strain evidence="4">USNM 41457</strain>
    </source>
</reference>
<dbReference type="VEuPathDB" id="MicrosporidiaDB:EDEG_02490"/>
<dbReference type="InParanoid" id="J9D5T0"/>
<reference evidence="3 4" key="1">
    <citation type="submission" date="2011-08" db="EMBL/GenBank/DDBJ databases">
        <authorList>
            <person name="Liu Z.J."/>
            <person name="Shi F.L."/>
            <person name="Lu J.Q."/>
            <person name="Li M."/>
            <person name="Wang Z.L."/>
        </authorList>
    </citation>
    <scope>NUCLEOTIDE SEQUENCE [LARGE SCALE GENOMIC DNA]</scope>
    <source>
        <strain evidence="3 4">USNM 41457</strain>
    </source>
</reference>
<dbReference type="HOGENOM" id="CLU_1562854_0_0_1"/>
<evidence type="ECO:0000313" key="3">
    <source>
        <dbReference type="EMBL" id="EJW03131.1"/>
    </source>
</evidence>
<dbReference type="AlphaFoldDB" id="J9D5T0"/>
<gene>
    <name evidence="3" type="ORF">EDEG_02490</name>
</gene>
<keyword evidence="4" id="KW-1185">Reference proteome</keyword>
<dbReference type="Pfam" id="PF00025">
    <property type="entry name" value="Arf"/>
    <property type="match status" value="1"/>
</dbReference>
<organism evidence="3 4">
    <name type="scientific">Edhazardia aedis (strain USNM 41457)</name>
    <name type="common">Microsporidian parasite</name>
    <dbReference type="NCBI Taxonomy" id="1003232"/>
    <lineage>
        <taxon>Eukaryota</taxon>
        <taxon>Fungi</taxon>
        <taxon>Fungi incertae sedis</taxon>
        <taxon>Microsporidia</taxon>
        <taxon>Edhazardia</taxon>
    </lineage>
</organism>
<dbReference type="EMBL" id="AFBI03000044">
    <property type="protein sequence ID" value="EJW03131.1"/>
    <property type="molecule type" value="Genomic_DNA"/>
</dbReference>
<evidence type="ECO:0000256" key="2">
    <source>
        <dbReference type="ARBA" id="ARBA00023134"/>
    </source>
</evidence>
<proteinExistence type="predicted"/>
<dbReference type="GO" id="GO:0005525">
    <property type="term" value="F:GTP binding"/>
    <property type="evidence" value="ECO:0007669"/>
    <property type="project" value="UniProtKB-KW"/>
</dbReference>
<keyword evidence="1" id="KW-0547">Nucleotide-binding</keyword>
<accession>J9D5T0</accession>
<dbReference type="Proteomes" id="UP000003163">
    <property type="component" value="Unassembled WGS sequence"/>
</dbReference>
<dbReference type="Gene3D" id="3.40.50.300">
    <property type="entry name" value="P-loop containing nucleotide triphosphate hydrolases"/>
    <property type="match status" value="1"/>
</dbReference>
<sequence>MGNIIEKCCGARKCRITILGLDVVAAKKLFEKMAKINVVDSTHVQHFSESIKKYNVSTTLVYVPAGERLVNIWNAEALHSDGVIYVVDKKESDDSLSPIPQLEDLFSNVIENGDNFLLVVVRNGEKLTDDELKMVCDFNKEKALVIGCDSEFESKLEKGLEWLYAKIKSNL</sequence>
<dbReference type="InterPro" id="IPR006689">
    <property type="entry name" value="Small_GTPase_ARF/SAR"/>
</dbReference>
<name>J9D5T0_EDHAE</name>
<keyword evidence="2" id="KW-0342">GTP-binding</keyword>
<evidence type="ECO:0000256" key="1">
    <source>
        <dbReference type="ARBA" id="ARBA00022741"/>
    </source>
</evidence>
<dbReference type="GO" id="GO:0003924">
    <property type="term" value="F:GTPase activity"/>
    <property type="evidence" value="ECO:0007669"/>
    <property type="project" value="InterPro"/>
</dbReference>